<proteinExistence type="predicted"/>
<feature type="region of interest" description="Disordered" evidence="1">
    <location>
        <begin position="57"/>
        <end position="81"/>
    </location>
</feature>
<keyword evidence="3" id="KW-1185">Reference proteome</keyword>
<protein>
    <submittedName>
        <fullName evidence="2">Uncharacterized protein</fullName>
    </submittedName>
</protein>
<evidence type="ECO:0000313" key="3">
    <source>
        <dbReference type="Proteomes" id="UP001174909"/>
    </source>
</evidence>
<feature type="compositionally biased region" description="Acidic residues" evidence="1">
    <location>
        <begin position="65"/>
        <end position="79"/>
    </location>
</feature>
<comment type="caution">
    <text evidence="2">The sequence shown here is derived from an EMBL/GenBank/DDBJ whole genome shotgun (WGS) entry which is preliminary data.</text>
</comment>
<reference evidence="2" key="1">
    <citation type="submission" date="2023-03" db="EMBL/GenBank/DDBJ databases">
        <authorList>
            <person name="Steffen K."/>
            <person name="Cardenas P."/>
        </authorList>
    </citation>
    <scope>NUCLEOTIDE SEQUENCE</scope>
</reference>
<accession>A0AA35WU20</accession>
<organism evidence="2 3">
    <name type="scientific">Geodia barretti</name>
    <name type="common">Barrett's horny sponge</name>
    <dbReference type="NCBI Taxonomy" id="519541"/>
    <lineage>
        <taxon>Eukaryota</taxon>
        <taxon>Metazoa</taxon>
        <taxon>Porifera</taxon>
        <taxon>Demospongiae</taxon>
        <taxon>Heteroscleromorpha</taxon>
        <taxon>Tetractinellida</taxon>
        <taxon>Astrophorina</taxon>
        <taxon>Geodiidae</taxon>
        <taxon>Geodia</taxon>
    </lineage>
</organism>
<gene>
    <name evidence="2" type="ORF">GBAR_LOCUS18501</name>
</gene>
<sequence>MGEDDPFADVDDTDLQGLIADIIPETERCNAQEYVNGDDDLSTCNDTEDEKWDENFISQLGQPSEDSEEMQESETEADVQTESLEAKITTFNDAIIALEDVQSFLESNGHMSTSMTYIGPAVDALSALQIASMRQSTLHDYFQPSS</sequence>
<evidence type="ECO:0000313" key="2">
    <source>
        <dbReference type="EMBL" id="CAI8032769.1"/>
    </source>
</evidence>
<evidence type="ECO:0000256" key="1">
    <source>
        <dbReference type="SAM" id="MobiDB-lite"/>
    </source>
</evidence>
<name>A0AA35WU20_GEOBA</name>
<dbReference type="EMBL" id="CASHTH010002624">
    <property type="protein sequence ID" value="CAI8032769.1"/>
    <property type="molecule type" value="Genomic_DNA"/>
</dbReference>
<dbReference type="Proteomes" id="UP001174909">
    <property type="component" value="Unassembled WGS sequence"/>
</dbReference>
<dbReference type="AlphaFoldDB" id="A0AA35WU20"/>